<accession>A0A2T2X7Y1</accession>
<evidence type="ECO:0000313" key="2">
    <source>
        <dbReference type="EMBL" id="PSR30585.1"/>
    </source>
</evidence>
<dbReference type="InterPro" id="IPR052539">
    <property type="entry name" value="MGD_biosynthesis_adapter"/>
</dbReference>
<name>A0A2T2X7Y1_9FIRM</name>
<dbReference type="GO" id="GO:0006777">
    <property type="term" value="P:Mo-molybdopterin cofactor biosynthetic process"/>
    <property type="evidence" value="ECO:0007669"/>
    <property type="project" value="InterPro"/>
</dbReference>
<comment type="caution">
    <text evidence="2">The sequence shown here is derived from an EMBL/GenBank/DDBJ whole genome shotgun (WGS) entry which is preliminary data.</text>
</comment>
<evidence type="ECO:0000313" key="3">
    <source>
        <dbReference type="Proteomes" id="UP000242699"/>
    </source>
</evidence>
<organism evidence="2 3">
    <name type="scientific">Sulfobacillus benefaciens</name>
    <dbReference type="NCBI Taxonomy" id="453960"/>
    <lineage>
        <taxon>Bacteria</taxon>
        <taxon>Bacillati</taxon>
        <taxon>Bacillota</taxon>
        <taxon>Clostridia</taxon>
        <taxon>Eubacteriales</taxon>
        <taxon>Clostridiales Family XVII. Incertae Sedis</taxon>
        <taxon>Sulfobacillus</taxon>
    </lineage>
</organism>
<sequence>MRVIHIVGYSNVGKTRLIEALCARLSGGVMVLKFSHHLGSDRPGSDTSRFAARQADTLLLQPDQMTWRGSVPLAIDWARMAHYYGWMIWEGGKYLPTPKIVLDSQAILDQVSNVRLVIGPNRTQTPGLDYYGAELPLGIDVSQDIAAYILNHQQLLSFCWKDPSALDFFQKSS</sequence>
<proteinExistence type="predicted"/>
<dbReference type="InterPro" id="IPR027417">
    <property type="entry name" value="P-loop_NTPase"/>
</dbReference>
<reference evidence="2 3" key="1">
    <citation type="journal article" date="2014" name="BMC Genomics">
        <title>Comparison of environmental and isolate Sulfobacillus genomes reveals diverse carbon, sulfur, nitrogen, and hydrogen metabolisms.</title>
        <authorList>
            <person name="Justice N.B."/>
            <person name="Norman A."/>
            <person name="Brown C.T."/>
            <person name="Singh A."/>
            <person name="Thomas B.C."/>
            <person name="Banfield J.F."/>
        </authorList>
    </citation>
    <scope>NUCLEOTIDE SEQUENCE [LARGE SCALE GENOMIC DNA]</scope>
    <source>
        <strain evidence="2">AMDSBA1</strain>
    </source>
</reference>
<dbReference type="Pfam" id="PF03205">
    <property type="entry name" value="MobB"/>
    <property type="match status" value="1"/>
</dbReference>
<feature type="domain" description="Molybdopterin-guanine dinucleotide biosynthesis protein B (MobB)" evidence="1">
    <location>
        <begin position="3"/>
        <end position="107"/>
    </location>
</feature>
<dbReference type="InterPro" id="IPR004435">
    <property type="entry name" value="MobB_dom"/>
</dbReference>
<protein>
    <recommendedName>
        <fullName evidence="1">Molybdopterin-guanine dinucleotide biosynthesis protein B (MobB) domain-containing protein</fullName>
    </recommendedName>
</protein>
<dbReference type="SUPFAM" id="SSF52540">
    <property type="entry name" value="P-loop containing nucleoside triphosphate hydrolases"/>
    <property type="match status" value="1"/>
</dbReference>
<dbReference type="Proteomes" id="UP000242699">
    <property type="component" value="Unassembled WGS sequence"/>
</dbReference>
<gene>
    <name evidence="2" type="ORF">C7B43_05770</name>
</gene>
<dbReference type="GO" id="GO:0005525">
    <property type="term" value="F:GTP binding"/>
    <property type="evidence" value="ECO:0007669"/>
    <property type="project" value="InterPro"/>
</dbReference>
<dbReference type="Gene3D" id="3.40.50.300">
    <property type="entry name" value="P-loop containing nucleotide triphosphate hydrolases"/>
    <property type="match status" value="1"/>
</dbReference>
<evidence type="ECO:0000259" key="1">
    <source>
        <dbReference type="Pfam" id="PF03205"/>
    </source>
</evidence>
<dbReference type="AlphaFoldDB" id="A0A2T2X7Y1"/>
<dbReference type="PANTHER" id="PTHR40072">
    <property type="entry name" value="MOLYBDOPTERIN-GUANINE DINUCLEOTIDE BIOSYNTHESIS ADAPTER PROTEIN-RELATED"/>
    <property type="match status" value="1"/>
</dbReference>
<dbReference type="EMBL" id="PXYT01000009">
    <property type="protein sequence ID" value="PSR30585.1"/>
    <property type="molecule type" value="Genomic_DNA"/>
</dbReference>
<dbReference type="PANTHER" id="PTHR40072:SF1">
    <property type="entry name" value="MOLYBDOPTERIN-GUANINE DINUCLEOTIDE BIOSYNTHESIS ADAPTER PROTEIN"/>
    <property type="match status" value="1"/>
</dbReference>